<dbReference type="AlphaFoldDB" id="A0A8D8Y0Z5"/>
<feature type="coiled-coil region" evidence="2">
    <location>
        <begin position="392"/>
        <end position="433"/>
    </location>
</feature>
<keyword evidence="1 2" id="KW-0175">Coiled coil</keyword>
<dbReference type="InterPro" id="IPR051149">
    <property type="entry name" value="Spindly/BICDR_Dynein_Adapter"/>
</dbReference>
<feature type="compositionally biased region" description="Basic residues" evidence="3">
    <location>
        <begin position="12"/>
        <end position="22"/>
    </location>
</feature>
<evidence type="ECO:0000313" key="4">
    <source>
        <dbReference type="EMBL" id="CAG6714155.1"/>
    </source>
</evidence>
<feature type="compositionally biased region" description="Polar residues" evidence="3">
    <location>
        <begin position="1"/>
        <end position="11"/>
    </location>
</feature>
<dbReference type="PANTHER" id="PTHR32123:SF13">
    <property type="entry name" value="BICAUDAL D-RELATED PROTEIN HOMOLOG"/>
    <property type="match status" value="1"/>
</dbReference>
<dbReference type="PANTHER" id="PTHR32123">
    <property type="entry name" value="BICD FAMILY-LIKE CARGO ADAPTER"/>
    <property type="match status" value="1"/>
</dbReference>
<dbReference type="EMBL" id="HBUF01351491">
    <property type="protein sequence ID" value="CAG6714147.1"/>
    <property type="molecule type" value="Transcribed_RNA"/>
</dbReference>
<organism evidence="4">
    <name type="scientific">Cacopsylla melanoneura</name>
    <dbReference type="NCBI Taxonomy" id="428564"/>
    <lineage>
        <taxon>Eukaryota</taxon>
        <taxon>Metazoa</taxon>
        <taxon>Ecdysozoa</taxon>
        <taxon>Arthropoda</taxon>
        <taxon>Hexapoda</taxon>
        <taxon>Insecta</taxon>
        <taxon>Pterygota</taxon>
        <taxon>Neoptera</taxon>
        <taxon>Paraneoptera</taxon>
        <taxon>Hemiptera</taxon>
        <taxon>Sternorrhyncha</taxon>
        <taxon>Psylloidea</taxon>
        <taxon>Psyllidae</taxon>
        <taxon>Psyllinae</taxon>
        <taxon>Cacopsylla</taxon>
    </lineage>
</organism>
<feature type="coiled-coil region" evidence="2">
    <location>
        <begin position="64"/>
        <end position="170"/>
    </location>
</feature>
<proteinExistence type="predicted"/>
<feature type="coiled-coil region" evidence="2">
    <location>
        <begin position="196"/>
        <end position="258"/>
    </location>
</feature>
<feature type="compositionally biased region" description="Polar residues" evidence="3">
    <location>
        <begin position="537"/>
        <end position="547"/>
    </location>
</feature>
<feature type="region of interest" description="Disordered" evidence="3">
    <location>
        <begin position="530"/>
        <end position="567"/>
    </location>
</feature>
<feature type="coiled-coil region" evidence="2">
    <location>
        <begin position="495"/>
        <end position="529"/>
    </location>
</feature>
<dbReference type="EMBL" id="HBUF01351492">
    <property type="protein sequence ID" value="CAG6714151.1"/>
    <property type="molecule type" value="Transcribed_RNA"/>
</dbReference>
<accession>A0A8D8Y0Z5</accession>
<evidence type="ECO:0000256" key="1">
    <source>
        <dbReference type="ARBA" id="ARBA00023054"/>
    </source>
</evidence>
<evidence type="ECO:0000256" key="2">
    <source>
        <dbReference type="SAM" id="Coils"/>
    </source>
</evidence>
<reference evidence="4" key="1">
    <citation type="submission" date="2021-05" db="EMBL/GenBank/DDBJ databases">
        <authorList>
            <person name="Alioto T."/>
            <person name="Alioto T."/>
            <person name="Gomez Garrido J."/>
        </authorList>
    </citation>
    <scope>NUCLEOTIDE SEQUENCE</scope>
</reference>
<sequence length="567" mass="65479">MYTLDDNNSYSKHTKTNKTKAKMKPKYELEDYIYDVESRSLEPSADPEDIYGQLQQKEKDLILAAELGKALLEKNEELSRHNERLAEEYSQKLEEIEQDRHLLRRKLLSTQSECDSRLLELQSDIRELQNAVDERENALKQTEKEKTLLIAELTEQNQRLQIQIKEGGIKSSKTEEILTSQLQGLRDQCNLRKSSLQDHQSSLEVLREEMQFLSEKKSELERRVQQISSEREQLVATLEEASDRVMMLERHSREQEVQVRVSQRELDELKSVNSSLGARLEALGSSHYNNDTQRRSLHAEMECDDANIPEGDELHQIKKEIVRVHERVRALCQQLKMRAEMGSGAPTTTMTQTEPVTLHQVKVGLLTAVIQDLCDLVHELSGGDYSTSSVSVTEMEIDLHRARETIDRMNKEIEEKREEIKRKTETIMELTSKLSVRESELAGAREERDRARADLQDLGGLARDEMVRKAWETRDGAVARKNATQVELARTRIDVLQANSQLMEAIQQKVELSQQLEQWQMDMQALLDEQMRRKLTNQEPGSGQESPVSAEKKRQSKRSLFSGLFQR</sequence>
<dbReference type="EMBL" id="HBUF01351493">
    <property type="protein sequence ID" value="CAG6714155.1"/>
    <property type="molecule type" value="Transcribed_RNA"/>
</dbReference>
<evidence type="ECO:0000256" key="3">
    <source>
        <dbReference type="SAM" id="MobiDB-lite"/>
    </source>
</evidence>
<feature type="region of interest" description="Disordered" evidence="3">
    <location>
        <begin position="1"/>
        <end position="22"/>
    </location>
</feature>
<protein>
    <submittedName>
        <fullName evidence="4">Bicaudal D-related protein homolog</fullName>
    </submittedName>
</protein>
<name>A0A8D8Y0Z5_9HEMI</name>